<dbReference type="PROSITE" id="PS00469">
    <property type="entry name" value="NDPK"/>
    <property type="match status" value="1"/>
</dbReference>
<dbReference type="EC" id="2.7.4.6" evidence="9"/>
<evidence type="ECO:0000256" key="7">
    <source>
        <dbReference type="PROSITE-ProRule" id="PRU00706"/>
    </source>
</evidence>
<dbReference type="CDD" id="cd04413">
    <property type="entry name" value="NDPk_I"/>
    <property type="match status" value="1"/>
</dbReference>
<keyword evidence="11" id="KW-1185">Reference proteome</keyword>
<comment type="cofactor">
    <cofactor evidence="1">
        <name>Mg(2+)</name>
        <dbReference type="ChEBI" id="CHEBI:18420"/>
    </cofactor>
</comment>
<evidence type="ECO:0000256" key="4">
    <source>
        <dbReference type="ARBA" id="ARBA00022741"/>
    </source>
</evidence>
<dbReference type="RefSeq" id="XP_018017618.1">
    <property type="nucleotide sequence ID" value="XM_018162129.2"/>
</dbReference>
<dbReference type="PRINTS" id="PR01243">
    <property type="entry name" value="NUCDPKINASE"/>
</dbReference>
<protein>
    <recommendedName>
        <fullName evidence="9">Nucleoside diphosphate kinase</fullName>
        <ecNumber evidence="9">2.7.4.6</ecNumber>
    </recommendedName>
</protein>
<feature type="domain" description="Nucleoside diphosphate kinase-like" evidence="10">
    <location>
        <begin position="26"/>
        <end position="163"/>
    </location>
</feature>
<evidence type="ECO:0000256" key="5">
    <source>
        <dbReference type="ARBA" id="ARBA00022777"/>
    </source>
</evidence>
<dbReference type="GO" id="GO:0006183">
    <property type="term" value="P:GTP biosynthetic process"/>
    <property type="evidence" value="ECO:0007669"/>
    <property type="project" value="InterPro"/>
</dbReference>
<feature type="binding site" evidence="7">
    <location>
        <position position="127"/>
    </location>
    <ligand>
        <name>ATP</name>
        <dbReference type="ChEBI" id="CHEBI:30616"/>
    </ligand>
</feature>
<accession>A0A8B7NV46</accession>
<feature type="binding site" evidence="7">
    <location>
        <position position="137"/>
    </location>
    <ligand>
        <name>ATP</name>
        <dbReference type="ChEBI" id="CHEBI:30616"/>
    </ligand>
</feature>
<dbReference type="PROSITE" id="PS51374">
    <property type="entry name" value="NDPK_LIKE"/>
    <property type="match status" value="1"/>
</dbReference>
<dbReference type="InterPro" id="IPR034907">
    <property type="entry name" value="NDK-like_dom"/>
</dbReference>
<dbReference type="GO" id="GO:0005524">
    <property type="term" value="F:ATP binding"/>
    <property type="evidence" value="ECO:0007669"/>
    <property type="project" value="UniProtKB-KW"/>
</dbReference>
<feature type="active site" description="Pros-phosphohistidine intermediate" evidence="7">
    <location>
        <position position="140"/>
    </location>
</feature>
<dbReference type="CTD" id="43739"/>
<evidence type="ECO:0000313" key="12">
    <source>
        <dbReference type="RefSeq" id="XP_018017618.1"/>
    </source>
</evidence>
<feature type="binding site" evidence="7">
    <location>
        <position position="82"/>
    </location>
    <ligand>
        <name>ATP</name>
        <dbReference type="ChEBI" id="CHEBI:30616"/>
    </ligand>
</feature>
<evidence type="ECO:0000256" key="1">
    <source>
        <dbReference type="ARBA" id="ARBA00001946"/>
    </source>
</evidence>
<dbReference type="GO" id="GO:0006228">
    <property type="term" value="P:UTP biosynthetic process"/>
    <property type="evidence" value="ECO:0007669"/>
    <property type="project" value="InterPro"/>
</dbReference>
<evidence type="ECO:0000313" key="11">
    <source>
        <dbReference type="Proteomes" id="UP000694843"/>
    </source>
</evidence>
<evidence type="ECO:0000256" key="6">
    <source>
        <dbReference type="ARBA" id="ARBA00022840"/>
    </source>
</evidence>
<dbReference type="Proteomes" id="UP000694843">
    <property type="component" value="Unplaced"/>
</dbReference>
<keyword evidence="5 9" id="KW-0418">Kinase</keyword>
<evidence type="ECO:0000256" key="9">
    <source>
        <dbReference type="RuleBase" id="RU004013"/>
    </source>
</evidence>
<dbReference type="GO" id="GO:0006241">
    <property type="term" value="P:CTP biosynthetic process"/>
    <property type="evidence" value="ECO:0007669"/>
    <property type="project" value="InterPro"/>
</dbReference>
<feature type="binding site" evidence="7">
    <location>
        <position position="34"/>
    </location>
    <ligand>
        <name>ATP</name>
        <dbReference type="ChEBI" id="CHEBI:30616"/>
    </ligand>
</feature>
<sequence>MISSAGRYYEVHMSADALAKLNISAMERTFIAIKPDGVQRGLIGDIIKRFEVKGFKLVAMKFMQASEDHLKLHYADLSDKPFFAGLVKYMASAPLLAMVWEGNNVVRTARNMMGETKPFDSKPGTIRGDFCIDVGRNIIHGSDSVESANKEIALWFKSEELVSWTQGSHAWIYE</sequence>
<comment type="similarity">
    <text evidence="2 7 8">Belongs to the NDK family.</text>
</comment>
<gene>
    <name evidence="12" type="primary">LOC108674203</name>
</gene>
<evidence type="ECO:0000256" key="2">
    <source>
        <dbReference type="ARBA" id="ARBA00008142"/>
    </source>
</evidence>
<dbReference type="InterPro" id="IPR023005">
    <property type="entry name" value="Nucleoside_diP_kinase_AS"/>
</dbReference>
<evidence type="ECO:0000256" key="8">
    <source>
        <dbReference type="RuleBase" id="RU004011"/>
    </source>
</evidence>
<dbReference type="SUPFAM" id="SSF54919">
    <property type="entry name" value="Nucleoside diphosphate kinase, NDK"/>
    <property type="match status" value="1"/>
</dbReference>
<organism evidence="11 12">
    <name type="scientific">Hyalella azteca</name>
    <name type="common">Amphipod</name>
    <dbReference type="NCBI Taxonomy" id="294128"/>
    <lineage>
        <taxon>Eukaryota</taxon>
        <taxon>Metazoa</taxon>
        <taxon>Ecdysozoa</taxon>
        <taxon>Arthropoda</taxon>
        <taxon>Crustacea</taxon>
        <taxon>Multicrustacea</taxon>
        <taxon>Malacostraca</taxon>
        <taxon>Eumalacostraca</taxon>
        <taxon>Peracarida</taxon>
        <taxon>Amphipoda</taxon>
        <taxon>Senticaudata</taxon>
        <taxon>Talitrida</taxon>
        <taxon>Talitroidea</taxon>
        <taxon>Hyalellidae</taxon>
        <taxon>Hyalella</taxon>
    </lineage>
</organism>
<dbReference type="HAMAP" id="MF_00451">
    <property type="entry name" value="NDP_kinase"/>
    <property type="match status" value="1"/>
</dbReference>
<dbReference type="AlphaFoldDB" id="A0A8B7NV46"/>
<dbReference type="Gene3D" id="3.30.70.141">
    <property type="entry name" value="Nucleoside diphosphate kinase-like domain"/>
    <property type="match status" value="1"/>
</dbReference>
<dbReference type="GeneID" id="108674203"/>
<proteinExistence type="inferred from homology"/>
<feature type="binding site" evidence="7">
    <location>
        <position position="116"/>
    </location>
    <ligand>
        <name>ATP</name>
        <dbReference type="ChEBI" id="CHEBI:30616"/>
    </ligand>
</feature>
<dbReference type="OMA" id="NIWFKAD"/>
<dbReference type="Pfam" id="PF00334">
    <property type="entry name" value="NDK"/>
    <property type="match status" value="1"/>
</dbReference>
<dbReference type="InterPro" id="IPR036850">
    <property type="entry name" value="NDK-like_dom_sf"/>
</dbReference>
<evidence type="ECO:0000256" key="3">
    <source>
        <dbReference type="ARBA" id="ARBA00022679"/>
    </source>
</evidence>
<reference evidence="12" key="1">
    <citation type="submission" date="2025-08" db="UniProtKB">
        <authorList>
            <consortium name="RefSeq"/>
        </authorList>
    </citation>
    <scope>IDENTIFICATION</scope>
    <source>
        <tissue evidence="12">Whole organism</tissue>
    </source>
</reference>
<keyword evidence="3 9" id="KW-0808">Transferase</keyword>
<dbReference type="SMART" id="SM00562">
    <property type="entry name" value="NDK"/>
    <property type="match status" value="1"/>
</dbReference>
<keyword evidence="6 9" id="KW-0067">ATP-binding</keyword>
<feature type="binding site" evidence="7">
    <location>
        <position position="110"/>
    </location>
    <ligand>
        <name>ATP</name>
        <dbReference type="ChEBI" id="CHEBI:30616"/>
    </ligand>
</feature>
<dbReference type="NCBIfam" id="NF001908">
    <property type="entry name" value="PRK00668.1"/>
    <property type="match status" value="1"/>
</dbReference>
<evidence type="ECO:0000259" key="10">
    <source>
        <dbReference type="SMART" id="SM00562"/>
    </source>
</evidence>
<comment type="catalytic activity">
    <reaction evidence="9">
        <text>a 2'-deoxyribonucleoside 5'-diphosphate + ATP = a 2'-deoxyribonucleoside 5'-triphosphate + ADP</text>
        <dbReference type="Rhea" id="RHEA:44640"/>
        <dbReference type="ChEBI" id="CHEBI:30616"/>
        <dbReference type="ChEBI" id="CHEBI:61560"/>
        <dbReference type="ChEBI" id="CHEBI:73316"/>
        <dbReference type="ChEBI" id="CHEBI:456216"/>
        <dbReference type="EC" id="2.7.4.6"/>
    </reaction>
</comment>
<dbReference type="OrthoDB" id="2162449at2759"/>
<dbReference type="FunFam" id="3.30.70.141:FF:000039">
    <property type="entry name" value="Nucleoside diphosphate kinase B"/>
    <property type="match status" value="1"/>
</dbReference>
<dbReference type="KEGG" id="hazt:108674203"/>
<dbReference type="GO" id="GO:0004550">
    <property type="term" value="F:nucleoside diphosphate kinase activity"/>
    <property type="evidence" value="ECO:0007669"/>
    <property type="project" value="UniProtKB-EC"/>
</dbReference>
<keyword evidence="4 9" id="KW-0547">Nucleotide-binding</keyword>
<dbReference type="InterPro" id="IPR001564">
    <property type="entry name" value="Nucleoside_diP_kinase"/>
</dbReference>
<dbReference type="PANTHER" id="PTHR11349">
    <property type="entry name" value="NUCLEOSIDE DIPHOSPHATE KINASE"/>
    <property type="match status" value="1"/>
</dbReference>
<name>A0A8B7NV46_HYAAZ</name>